<keyword evidence="5 9" id="KW-0227">DNA damage</keyword>
<gene>
    <name evidence="12" type="ORF">SAMN05660284_00511</name>
</gene>
<dbReference type="GO" id="GO:0009432">
    <property type="term" value="P:SOS response"/>
    <property type="evidence" value="ECO:0007669"/>
    <property type="project" value="TreeGrafter"/>
</dbReference>
<evidence type="ECO:0000256" key="8">
    <source>
        <dbReference type="ARBA" id="ARBA00033408"/>
    </source>
</evidence>
<feature type="coiled-coil region" evidence="10">
    <location>
        <begin position="168"/>
        <end position="195"/>
    </location>
</feature>
<dbReference type="PANTHER" id="PTHR11059">
    <property type="entry name" value="DNA REPAIR PROTEIN RECN"/>
    <property type="match status" value="1"/>
</dbReference>
<evidence type="ECO:0000256" key="7">
    <source>
        <dbReference type="ARBA" id="ARBA00023204"/>
    </source>
</evidence>
<evidence type="ECO:0000256" key="10">
    <source>
        <dbReference type="SAM" id="Coils"/>
    </source>
</evidence>
<evidence type="ECO:0000256" key="9">
    <source>
        <dbReference type="PIRNR" id="PIRNR003128"/>
    </source>
</evidence>
<sequence>MLQTLTLRNFVIVRELELDLRRGLTVLTGETGAGKSILIDALGLLLGDRADPGVVRHGAEKAELAATFALAGLEDAQAWLADNELTGDEADELLLRRVIDASGKSRAWINGAQATLAQLRELGEMLVEIHGQHEHQTLLKLDAQRSLLDGYANATGLAREVAAAFRDWRRLADDLSEAETNAEAFEAERERLQWQVDEVGALQFTAAEWPELQAEHKRLNHAASLIDGVQAGLALLADGDENCQGWLANAGSRLAELADYDAGVNETLELLAGAEAQLAEAVSALRHYADRLELDPERLAEVEARMDAVFRMARKYRVEPEQLPARLASWRERLEELGGSAGLDALRASVARAESHYRKLASQLSEQRRAAAAKLAAAVTGELQHLALAGSRFEIALNLLEKPAAFGLEQVEFLVANHASAPAKPMAKIASGGELSRISLALQVITSQVAGTPTLIFDEVDVGIGGRVAEIVGRLLADLGQSRQVLCITHLPQVAARGQNHLQVSKSQDAGGVASAIRELEQTERIEEIARMLGGVEITETTRSHAREMLQG</sequence>
<dbReference type="Pfam" id="PF02463">
    <property type="entry name" value="SMC_N"/>
    <property type="match status" value="1"/>
</dbReference>
<evidence type="ECO:0000259" key="11">
    <source>
        <dbReference type="Pfam" id="PF02463"/>
    </source>
</evidence>
<feature type="coiled-coil region" evidence="10">
    <location>
        <begin position="343"/>
        <end position="370"/>
    </location>
</feature>
<evidence type="ECO:0000256" key="3">
    <source>
        <dbReference type="ARBA" id="ARBA00021315"/>
    </source>
</evidence>
<reference evidence="13" key="1">
    <citation type="submission" date="2016-10" db="EMBL/GenBank/DDBJ databases">
        <authorList>
            <person name="Varghese N."/>
            <person name="Submissions S."/>
        </authorList>
    </citation>
    <scope>NUCLEOTIDE SEQUENCE [LARGE SCALE GENOMIC DNA]</scope>
    <source>
        <strain evidence="13">DSM 6150</strain>
    </source>
</reference>
<feature type="domain" description="RecF/RecN/SMC N-terminal" evidence="11">
    <location>
        <begin position="2"/>
        <end position="508"/>
    </location>
</feature>
<dbReference type="InterPro" id="IPR027417">
    <property type="entry name" value="P-loop_NTPase"/>
</dbReference>
<accession>A0A1I4WAD2</accession>
<dbReference type="CDD" id="cd03241">
    <property type="entry name" value="ABC_RecN"/>
    <property type="match status" value="2"/>
</dbReference>
<dbReference type="RefSeq" id="WP_091190985.1">
    <property type="nucleotide sequence ID" value="NZ_FOVE01000003.1"/>
</dbReference>
<evidence type="ECO:0000256" key="5">
    <source>
        <dbReference type="ARBA" id="ARBA00022763"/>
    </source>
</evidence>
<keyword evidence="13" id="KW-1185">Reference proteome</keyword>
<proteinExistence type="inferred from homology"/>
<dbReference type="PIRSF" id="PIRSF003128">
    <property type="entry name" value="RecN"/>
    <property type="match status" value="1"/>
</dbReference>
<comment type="function">
    <text evidence="1 9">May be involved in recombinational repair of damaged DNA.</text>
</comment>
<keyword evidence="6" id="KW-0067">ATP-binding</keyword>
<evidence type="ECO:0000256" key="4">
    <source>
        <dbReference type="ARBA" id="ARBA00022741"/>
    </source>
</evidence>
<evidence type="ECO:0000256" key="2">
    <source>
        <dbReference type="ARBA" id="ARBA00009441"/>
    </source>
</evidence>
<dbReference type="NCBIfam" id="NF008121">
    <property type="entry name" value="PRK10869.1"/>
    <property type="match status" value="1"/>
</dbReference>
<dbReference type="GO" id="GO:0006310">
    <property type="term" value="P:DNA recombination"/>
    <property type="evidence" value="ECO:0007669"/>
    <property type="project" value="InterPro"/>
</dbReference>
<dbReference type="InterPro" id="IPR004604">
    <property type="entry name" value="DNA_recomb/repair_RecN"/>
</dbReference>
<keyword evidence="7 9" id="KW-0234">DNA repair</keyword>
<dbReference type="STRING" id="83765.SAMN05660284_00511"/>
<name>A0A1I4WAD2_9NEIS</name>
<dbReference type="GO" id="GO:0005524">
    <property type="term" value="F:ATP binding"/>
    <property type="evidence" value="ECO:0007669"/>
    <property type="project" value="UniProtKB-KW"/>
</dbReference>
<dbReference type="NCBIfam" id="TIGR00634">
    <property type="entry name" value="recN"/>
    <property type="match status" value="1"/>
</dbReference>
<protein>
    <recommendedName>
        <fullName evidence="3 9">DNA repair protein RecN</fullName>
    </recommendedName>
    <alternativeName>
        <fullName evidence="8 9">Recombination protein N</fullName>
    </alternativeName>
</protein>
<dbReference type="PANTHER" id="PTHR11059:SF0">
    <property type="entry name" value="DNA REPAIR PROTEIN RECN"/>
    <property type="match status" value="1"/>
</dbReference>
<dbReference type="AlphaFoldDB" id="A0A1I4WAD2"/>
<dbReference type="InterPro" id="IPR003395">
    <property type="entry name" value="RecF/RecN/SMC_N"/>
</dbReference>
<evidence type="ECO:0000256" key="6">
    <source>
        <dbReference type="ARBA" id="ARBA00022840"/>
    </source>
</evidence>
<comment type="similarity">
    <text evidence="2 9">Belongs to the RecN family.</text>
</comment>
<dbReference type="GO" id="GO:0006281">
    <property type="term" value="P:DNA repair"/>
    <property type="evidence" value="ECO:0007669"/>
    <property type="project" value="UniProtKB-KW"/>
</dbReference>
<dbReference type="SUPFAM" id="SSF52540">
    <property type="entry name" value="P-loop containing nucleoside triphosphate hydrolases"/>
    <property type="match status" value="1"/>
</dbReference>
<dbReference type="GO" id="GO:0043590">
    <property type="term" value="C:bacterial nucleoid"/>
    <property type="evidence" value="ECO:0007669"/>
    <property type="project" value="TreeGrafter"/>
</dbReference>
<evidence type="ECO:0000313" key="12">
    <source>
        <dbReference type="EMBL" id="SFN10156.1"/>
    </source>
</evidence>
<dbReference type="FunFam" id="3.40.50.300:FF:000319">
    <property type="entry name" value="DNA repair protein RecN"/>
    <property type="match status" value="1"/>
</dbReference>
<evidence type="ECO:0000256" key="1">
    <source>
        <dbReference type="ARBA" id="ARBA00003618"/>
    </source>
</evidence>
<dbReference type="Gene3D" id="3.40.50.300">
    <property type="entry name" value="P-loop containing nucleotide triphosphate hydrolases"/>
    <property type="match status" value="2"/>
</dbReference>
<keyword evidence="4" id="KW-0547">Nucleotide-binding</keyword>
<dbReference type="FunFam" id="3.40.50.300:FF:000356">
    <property type="entry name" value="DNA repair protein RecN"/>
    <property type="match status" value="1"/>
</dbReference>
<evidence type="ECO:0000313" key="13">
    <source>
        <dbReference type="Proteomes" id="UP000242869"/>
    </source>
</evidence>
<dbReference type="OrthoDB" id="9806954at2"/>
<organism evidence="12 13">
    <name type="scientific">Formivibrio citricus</name>
    <dbReference type="NCBI Taxonomy" id="83765"/>
    <lineage>
        <taxon>Bacteria</taxon>
        <taxon>Pseudomonadati</taxon>
        <taxon>Pseudomonadota</taxon>
        <taxon>Betaproteobacteria</taxon>
        <taxon>Neisseriales</taxon>
        <taxon>Chitinibacteraceae</taxon>
        <taxon>Formivibrio</taxon>
    </lineage>
</organism>
<dbReference type="Proteomes" id="UP000242869">
    <property type="component" value="Unassembled WGS sequence"/>
</dbReference>
<keyword evidence="10" id="KW-0175">Coiled coil</keyword>
<dbReference type="EMBL" id="FOVE01000003">
    <property type="protein sequence ID" value="SFN10156.1"/>
    <property type="molecule type" value="Genomic_DNA"/>
</dbReference>